<dbReference type="Proteomes" id="UP000002700">
    <property type="component" value="Chromosome II"/>
</dbReference>
<dbReference type="KEGG" id="bpm:BURPS1710b_A1277"/>
<accession>Q3JJ19</accession>
<feature type="transmembrane region" description="Helical" evidence="2">
    <location>
        <begin position="306"/>
        <end position="327"/>
    </location>
</feature>
<name>Q3JJ19_BURP1</name>
<dbReference type="EMBL" id="CP000125">
    <property type="protein sequence ID" value="ABA53180.1"/>
    <property type="molecule type" value="Genomic_DNA"/>
</dbReference>
<protein>
    <submittedName>
        <fullName evidence="3">Putative membrane protein</fullName>
    </submittedName>
</protein>
<feature type="transmembrane region" description="Helical" evidence="2">
    <location>
        <begin position="221"/>
        <end position="242"/>
    </location>
</feature>
<feature type="transmembrane region" description="Helical" evidence="2">
    <location>
        <begin position="410"/>
        <end position="431"/>
    </location>
</feature>
<proteinExistence type="predicted"/>
<keyword evidence="2" id="KW-0472">Membrane</keyword>
<dbReference type="HOGENOM" id="CLU_041000_0_0_4"/>
<dbReference type="PIRSF" id="PIRSF028704">
    <property type="entry name" value="UPC028704"/>
    <property type="match status" value="1"/>
</dbReference>
<reference evidence="3 4" key="1">
    <citation type="submission" date="2005-09" db="EMBL/GenBank/DDBJ databases">
        <authorList>
            <person name="Woods D.E."/>
            <person name="Nierman W.C."/>
        </authorList>
    </citation>
    <scope>NUCLEOTIDE SEQUENCE [LARGE SCALE GENOMIC DNA]</scope>
    <source>
        <strain evidence="3 4">1710b</strain>
    </source>
</reference>
<gene>
    <name evidence="3" type="primary">opgC</name>
    <name evidence="3" type="ordered locus">BURPS1710b_A1277</name>
</gene>
<organism evidence="3 4">
    <name type="scientific">Burkholderia pseudomallei (strain 1710b)</name>
    <dbReference type="NCBI Taxonomy" id="320372"/>
    <lineage>
        <taxon>Bacteria</taxon>
        <taxon>Pseudomonadati</taxon>
        <taxon>Pseudomonadota</taxon>
        <taxon>Betaproteobacteria</taxon>
        <taxon>Burkholderiales</taxon>
        <taxon>Burkholderiaceae</taxon>
        <taxon>Burkholderia</taxon>
        <taxon>pseudomallei group</taxon>
    </lineage>
</organism>
<evidence type="ECO:0000313" key="3">
    <source>
        <dbReference type="EMBL" id="ABA53180.1"/>
    </source>
</evidence>
<feature type="transmembrane region" description="Helical" evidence="2">
    <location>
        <begin position="347"/>
        <end position="365"/>
    </location>
</feature>
<keyword evidence="2" id="KW-0812">Transmembrane</keyword>
<feature type="transmembrane region" description="Helical" evidence="2">
    <location>
        <begin position="95"/>
        <end position="115"/>
    </location>
</feature>
<dbReference type="AlphaFoldDB" id="Q3JJ19"/>
<dbReference type="PANTHER" id="PTHR38592:SF3">
    <property type="entry name" value="BLL4819 PROTEIN"/>
    <property type="match status" value="1"/>
</dbReference>
<feature type="transmembrane region" description="Helical" evidence="2">
    <location>
        <begin position="121"/>
        <end position="146"/>
    </location>
</feature>
<evidence type="ECO:0000313" key="4">
    <source>
        <dbReference type="Proteomes" id="UP000002700"/>
    </source>
</evidence>
<feature type="transmembrane region" description="Helical" evidence="2">
    <location>
        <begin position="166"/>
        <end position="184"/>
    </location>
</feature>
<dbReference type="InterPro" id="IPR014550">
    <property type="entry name" value="UCP028704_OpgC"/>
</dbReference>
<feature type="transmembrane region" description="Helical" evidence="2">
    <location>
        <begin position="249"/>
        <end position="269"/>
    </location>
</feature>
<dbReference type="PANTHER" id="PTHR38592">
    <property type="entry name" value="BLL4819 PROTEIN"/>
    <property type="match status" value="1"/>
</dbReference>
<evidence type="ECO:0000256" key="1">
    <source>
        <dbReference type="SAM" id="MobiDB-lite"/>
    </source>
</evidence>
<evidence type="ECO:0000256" key="2">
    <source>
        <dbReference type="SAM" id="Phobius"/>
    </source>
</evidence>
<keyword evidence="2" id="KW-1133">Transmembrane helix</keyword>
<feature type="transmembrane region" description="Helical" evidence="2">
    <location>
        <begin position="281"/>
        <end position="299"/>
    </location>
</feature>
<dbReference type="Pfam" id="PF10129">
    <property type="entry name" value="OpgC_C"/>
    <property type="match status" value="1"/>
</dbReference>
<sequence>MAIKIFRRIFSLLAQGPAHERSCLHVAGALLLHTDASPRIASAIASRRSRTLRRAERPVARRPTGAGRAHRSGRAMSVDAMASPALAGRSIEVDFFRGLVLLTIVVDHIGASVLSRVTLHAFALCDAAEVFVFLGGFATASAFLSVSARHGAGAARRRFMRRAAQIYRAFLATSTLMLVVSAVLDHYGIDAPNMALDDISVLLASPLTVLVELLTFKRQPYLASVLPMYVLFALATPAIVPLARAKPWWLVFGSVLMWGCAPWLAAQLLDTESFRWSFNPFAWQLMFVFGVLMRCWPLHRDAATRAGGTAITAVALAVVLACAYYKLGSGLPLPEGEFKRHLAWPRVMNFAAFAWLMAELVRYGWIARLARAARPVVAVGQRGMLCFVAGAAISLTLDSVLHGMHGGARMMQLGAGLAADACALALMLSIARSDLLLQRLRRASAAAAAT</sequence>
<dbReference type="EnsemblBacteria" id="ABA53180">
    <property type="protein sequence ID" value="ABA53180"/>
    <property type="gene ID" value="BURPS1710b_A1277"/>
</dbReference>
<feature type="region of interest" description="Disordered" evidence="1">
    <location>
        <begin position="52"/>
        <end position="75"/>
    </location>
</feature>